<name>A0A4Y7Q2N5_9AGAM</name>
<dbReference type="EMBL" id="ML170178">
    <property type="protein sequence ID" value="TDL21917.1"/>
    <property type="molecule type" value="Genomic_DNA"/>
</dbReference>
<sequence length="127" mass="14252">LSSLLSSPPATKLGLNSRDLEAEFDRWQQERTQTARVAFDQMLGENAFVEFWGRLSKIGGEGVDGGVKMDEDDTEDGEGGGGKADLKTLAKSVDIKEMELVLKNDKRFTSFDHVPEQRERWLRVSTF</sequence>
<gene>
    <name evidence="2" type="ORF">BD410DRAFT_723793</name>
</gene>
<dbReference type="STRING" id="50990.A0A4Y7Q2N5"/>
<accession>A0A4Y7Q2N5</accession>
<dbReference type="Gene3D" id="1.10.10.440">
    <property type="entry name" value="FF domain"/>
    <property type="match status" value="1"/>
</dbReference>
<evidence type="ECO:0000313" key="2">
    <source>
        <dbReference type="EMBL" id="TDL21917.1"/>
    </source>
</evidence>
<dbReference type="OrthoDB" id="410044at2759"/>
<proteinExistence type="predicted"/>
<evidence type="ECO:0000256" key="1">
    <source>
        <dbReference type="SAM" id="MobiDB-lite"/>
    </source>
</evidence>
<feature type="non-terminal residue" evidence="2">
    <location>
        <position position="1"/>
    </location>
</feature>
<feature type="region of interest" description="Disordered" evidence="1">
    <location>
        <begin position="63"/>
        <end position="85"/>
    </location>
</feature>
<evidence type="ECO:0000313" key="3">
    <source>
        <dbReference type="Proteomes" id="UP000294933"/>
    </source>
</evidence>
<dbReference type="InterPro" id="IPR036517">
    <property type="entry name" value="FF_domain_sf"/>
</dbReference>
<protein>
    <submittedName>
        <fullName evidence="2">Uncharacterized protein</fullName>
    </submittedName>
</protein>
<reference evidence="2 3" key="1">
    <citation type="submission" date="2018-06" db="EMBL/GenBank/DDBJ databases">
        <title>A transcriptomic atlas of mushroom development highlights an independent origin of complex multicellularity.</title>
        <authorList>
            <consortium name="DOE Joint Genome Institute"/>
            <person name="Krizsan K."/>
            <person name="Almasi E."/>
            <person name="Merenyi Z."/>
            <person name="Sahu N."/>
            <person name="Viragh M."/>
            <person name="Koszo T."/>
            <person name="Mondo S."/>
            <person name="Kiss B."/>
            <person name="Balint B."/>
            <person name="Kues U."/>
            <person name="Barry K."/>
            <person name="Hegedus J.C."/>
            <person name="Henrissat B."/>
            <person name="Johnson J."/>
            <person name="Lipzen A."/>
            <person name="Ohm R."/>
            <person name="Nagy I."/>
            <person name="Pangilinan J."/>
            <person name="Yan J."/>
            <person name="Xiong Y."/>
            <person name="Grigoriev I.V."/>
            <person name="Hibbett D.S."/>
            <person name="Nagy L.G."/>
        </authorList>
    </citation>
    <scope>NUCLEOTIDE SEQUENCE [LARGE SCALE GENOMIC DNA]</scope>
    <source>
        <strain evidence="2 3">SZMC22713</strain>
    </source>
</reference>
<keyword evidence="3" id="KW-1185">Reference proteome</keyword>
<dbReference type="VEuPathDB" id="FungiDB:BD410DRAFT_723793"/>
<organism evidence="2 3">
    <name type="scientific">Rickenella mellea</name>
    <dbReference type="NCBI Taxonomy" id="50990"/>
    <lineage>
        <taxon>Eukaryota</taxon>
        <taxon>Fungi</taxon>
        <taxon>Dikarya</taxon>
        <taxon>Basidiomycota</taxon>
        <taxon>Agaricomycotina</taxon>
        <taxon>Agaricomycetes</taxon>
        <taxon>Hymenochaetales</taxon>
        <taxon>Rickenellaceae</taxon>
        <taxon>Rickenella</taxon>
    </lineage>
</organism>
<dbReference type="Proteomes" id="UP000294933">
    <property type="component" value="Unassembled WGS sequence"/>
</dbReference>
<dbReference type="AlphaFoldDB" id="A0A4Y7Q2N5"/>